<sequence>EEKHHVCHICLKAFRTATLLQNHVNVHTGTRPYKCSDCDIAFVTSGELARHRCYKHTFEKPFKYSIKLKRHIRSHTGERPYACYLCSYAGKDAYKLKRHMAVHSALIILHISFAELIV</sequence>
<dbReference type="PROSITE" id="PS00028">
    <property type="entry name" value="ZINC_FINGER_C2H2_1"/>
    <property type="match status" value="2"/>
</dbReference>
<name>A0A8C2T6J1_COTJA</name>
<reference evidence="7" key="1">
    <citation type="submission" date="2015-11" db="EMBL/GenBank/DDBJ databases">
        <authorList>
            <consortium name="International Coturnix japonica Genome Analysis Consortium"/>
            <person name="Warren W."/>
            <person name="Burt D.W."/>
            <person name="Antin P.B."/>
            <person name="Lanford R."/>
            <person name="Gros J."/>
            <person name="Wilson R.K."/>
        </authorList>
    </citation>
    <scope>NUCLEOTIDE SEQUENCE [LARGE SCALE GENOMIC DNA]</scope>
</reference>
<proteinExistence type="predicted"/>
<reference evidence="7" key="2">
    <citation type="submission" date="2025-08" db="UniProtKB">
        <authorList>
            <consortium name="Ensembl"/>
        </authorList>
    </citation>
    <scope>IDENTIFICATION</scope>
</reference>
<dbReference type="GO" id="GO:0008270">
    <property type="term" value="F:zinc ion binding"/>
    <property type="evidence" value="ECO:0007669"/>
    <property type="project" value="UniProtKB-KW"/>
</dbReference>
<dbReference type="Proteomes" id="UP000694412">
    <property type="component" value="Chromosome 20"/>
</dbReference>
<dbReference type="GO" id="GO:0000978">
    <property type="term" value="F:RNA polymerase II cis-regulatory region sequence-specific DNA binding"/>
    <property type="evidence" value="ECO:0007669"/>
    <property type="project" value="TreeGrafter"/>
</dbReference>
<evidence type="ECO:0000256" key="5">
    <source>
        <dbReference type="PROSITE-ProRule" id="PRU00042"/>
    </source>
</evidence>
<evidence type="ECO:0000313" key="8">
    <source>
        <dbReference type="Proteomes" id="UP000694412"/>
    </source>
</evidence>
<dbReference type="InterPro" id="IPR013087">
    <property type="entry name" value="Znf_C2H2_type"/>
</dbReference>
<feature type="domain" description="C2H2-type" evidence="6">
    <location>
        <begin position="33"/>
        <end position="61"/>
    </location>
</feature>
<keyword evidence="4" id="KW-0862">Zinc</keyword>
<dbReference type="Ensembl" id="ENSCJPT00005012229.1">
    <property type="protein sequence ID" value="ENSCJPP00005007990.1"/>
    <property type="gene ID" value="ENSCJPG00005007234.1"/>
</dbReference>
<dbReference type="GeneTree" id="ENSGT00940000161524"/>
<dbReference type="Gene3D" id="3.30.160.60">
    <property type="entry name" value="Classic Zinc Finger"/>
    <property type="match status" value="4"/>
</dbReference>
<keyword evidence="1" id="KW-0479">Metal-binding</keyword>
<dbReference type="SUPFAM" id="SSF57667">
    <property type="entry name" value="beta-beta-alpha zinc fingers"/>
    <property type="match status" value="2"/>
</dbReference>
<keyword evidence="8" id="KW-1185">Reference proteome</keyword>
<evidence type="ECO:0000256" key="3">
    <source>
        <dbReference type="ARBA" id="ARBA00022771"/>
    </source>
</evidence>
<feature type="domain" description="C2H2-type" evidence="6">
    <location>
        <begin position="60"/>
        <end position="80"/>
    </location>
</feature>
<keyword evidence="2" id="KW-0677">Repeat</keyword>
<dbReference type="FunFam" id="3.30.160.60:FF:000448">
    <property type="entry name" value="RE1-silencing transcription factor A"/>
    <property type="match status" value="1"/>
</dbReference>
<dbReference type="Pfam" id="PF00096">
    <property type="entry name" value="zf-C2H2"/>
    <property type="match status" value="2"/>
</dbReference>
<protein>
    <recommendedName>
        <fullName evidence="6">C2H2-type domain-containing protein</fullName>
    </recommendedName>
</protein>
<dbReference type="FunFam" id="3.30.160.60:FF:000373">
    <property type="entry name" value="Putative transcriptional repressor ctcf"/>
    <property type="match status" value="1"/>
</dbReference>
<organism evidence="7 8">
    <name type="scientific">Coturnix japonica</name>
    <name type="common">Japanese quail</name>
    <name type="synonym">Coturnix coturnix japonica</name>
    <dbReference type="NCBI Taxonomy" id="93934"/>
    <lineage>
        <taxon>Eukaryota</taxon>
        <taxon>Metazoa</taxon>
        <taxon>Chordata</taxon>
        <taxon>Craniata</taxon>
        <taxon>Vertebrata</taxon>
        <taxon>Euteleostomi</taxon>
        <taxon>Archelosauria</taxon>
        <taxon>Archosauria</taxon>
        <taxon>Dinosauria</taxon>
        <taxon>Saurischia</taxon>
        <taxon>Theropoda</taxon>
        <taxon>Coelurosauria</taxon>
        <taxon>Aves</taxon>
        <taxon>Neognathae</taxon>
        <taxon>Galloanserae</taxon>
        <taxon>Galliformes</taxon>
        <taxon>Phasianidae</taxon>
        <taxon>Perdicinae</taxon>
        <taxon>Coturnix</taxon>
    </lineage>
</organism>
<dbReference type="InterPro" id="IPR036236">
    <property type="entry name" value="Znf_C2H2_sf"/>
</dbReference>
<dbReference type="SMART" id="SM00355">
    <property type="entry name" value="ZnF_C2H2"/>
    <property type="match status" value="3"/>
</dbReference>
<dbReference type="GO" id="GO:0000981">
    <property type="term" value="F:DNA-binding transcription factor activity, RNA polymerase II-specific"/>
    <property type="evidence" value="ECO:0007669"/>
    <property type="project" value="TreeGrafter"/>
</dbReference>
<dbReference type="PANTHER" id="PTHR23235:SF120">
    <property type="entry name" value="KRUPPEL-LIKE FACTOR 15"/>
    <property type="match status" value="1"/>
</dbReference>
<evidence type="ECO:0000256" key="2">
    <source>
        <dbReference type="ARBA" id="ARBA00022737"/>
    </source>
</evidence>
<evidence type="ECO:0000256" key="1">
    <source>
        <dbReference type="ARBA" id="ARBA00022723"/>
    </source>
</evidence>
<keyword evidence="3 5" id="KW-0863">Zinc-finger</keyword>
<evidence type="ECO:0000313" key="7">
    <source>
        <dbReference type="Ensembl" id="ENSCJPP00005007990.1"/>
    </source>
</evidence>
<dbReference type="PROSITE" id="PS50157">
    <property type="entry name" value="ZINC_FINGER_C2H2_2"/>
    <property type="match status" value="3"/>
</dbReference>
<evidence type="ECO:0000259" key="6">
    <source>
        <dbReference type="PROSITE" id="PS50157"/>
    </source>
</evidence>
<dbReference type="AlphaFoldDB" id="A0A8C2T6J1"/>
<evidence type="ECO:0000256" key="4">
    <source>
        <dbReference type="ARBA" id="ARBA00022833"/>
    </source>
</evidence>
<accession>A0A8C2T6J1</accession>
<feature type="domain" description="C2H2-type" evidence="6">
    <location>
        <begin position="5"/>
        <end position="32"/>
    </location>
</feature>
<dbReference type="PANTHER" id="PTHR23235">
    <property type="entry name" value="KRUEPPEL-LIKE TRANSCRIPTION FACTOR"/>
    <property type="match status" value="1"/>
</dbReference>
<reference evidence="7" key="3">
    <citation type="submission" date="2025-09" db="UniProtKB">
        <authorList>
            <consortium name="Ensembl"/>
        </authorList>
    </citation>
    <scope>IDENTIFICATION</scope>
</reference>